<dbReference type="EMBL" id="JALJOU010000031">
    <property type="protein sequence ID" value="KAK9834912.1"/>
    <property type="molecule type" value="Genomic_DNA"/>
</dbReference>
<dbReference type="AlphaFoldDB" id="A0AAW1RMF3"/>
<protein>
    <submittedName>
        <fullName evidence="2">Uncharacterized protein</fullName>
    </submittedName>
</protein>
<gene>
    <name evidence="2" type="ORF">WJX81_008171</name>
</gene>
<organism evidence="2 3">
    <name type="scientific">Elliptochloris bilobata</name>
    <dbReference type="NCBI Taxonomy" id="381761"/>
    <lineage>
        <taxon>Eukaryota</taxon>
        <taxon>Viridiplantae</taxon>
        <taxon>Chlorophyta</taxon>
        <taxon>core chlorophytes</taxon>
        <taxon>Trebouxiophyceae</taxon>
        <taxon>Trebouxiophyceae incertae sedis</taxon>
        <taxon>Elliptochloris clade</taxon>
        <taxon>Elliptochloris</taxon>
    </lineage>
</organism>
<keyword evidence="1" id="KW-0472">Membrane</keyword>
<keyword evidence="1" id="KW-1133">Transmembrane helix</keyword>
<feature type="transmembrane region" description="Helical" evidence="1">
    <location>
        <begin position="53"/>
        <end position="74"/>
    </location>
</feature>
<evidence type="ECO:0000313" key="2">
    <source>
        <dbReference type="EMBL" id="KAK9834912.1"/>
    </source>
</evidence>
<proteinExistence type="predicted"/>
<accession>A0AAW1RMF3</accession>
<keyword evidence="3" id="KW-1185">Reference proteome</keyword>
<reference evidence="2 3" key="1">
    <citation type="journal article" date="2024" name="Nat. Commun.">
        <title>Phylogenomics reveals the evolutionary origins of lichenization in chlorophyte algae.</title>
        <authorList>
            <person name="Puginier C."/>
            <person name="Libourel C."/>
            <person name="Otte J."/>
            <person name="Skaloud P."/>
            <person name="Haon M."/>
            <person name="Grisel S."/>
            <person name="Petersen M."/>
            <person name="Berrin J.G."/>
            <person name="Delaux P.M."/>
            <person name="Dal Grande F."/>
            <person name="Keller J."/>
        </authorList>
    </citation>
    <scope>NUCLEOTIDE SEQUENCE [LARGE SCALE GENOMIC DNA]</scope>
    <source>
        <strain evidence="2 3">SAG 245.80</strain>
    </source>
</reference>
<comment type="caution">
    <text evidence="2">The sequence shown here is derived from an EMBL/GenBank/DDBJ whole genome shotgun (WGS) entry which is preliminary data.</text>
</comment>
<evidence type="ECO:0000256" key="1">
    <source>
        <dbReference type="SAM" id="Phobius"/>
    </source>
</evidence>
<sequence length="89" mass="9664">MQRCLLWCPCACCTSLKEKAAPTPHAGGPSSRPTHAYYNIALEELVYGVPSSAWRVIGLAAFCLAGLAVLLPAWTGRWAPALERWLEPP</sequence>
<evidence type="ECO:0000313" key="3">
    <source>
        <dbReference type="Proteomes" id="UP001445335"/>
    </source>
</evidence>
<keyword evidence="1" id="KW-0812">Transmembrane</keyword>
<name>A0AAW1RMF3_9CHLO</name>
<dbReference type="Proteomes" id="UP001445335">
    <property type="component" value="Unassembled WGS sequence"/>
</dbReference>